<feature type="compositionally biased region" description="Basic and acidic residues" evidence="1">
    <location>
        <begin position="103"/>
        <end position="121"/>
    </location>
</feature>
<organism evidence="3 4">
    <name type="scientific">Eumeta variegata</name>
    <name type="common">Bagworm moth</name>
    <name type="synonym">Eumeta japonica</name>
    <dbReference type="NCBI Taxonomy" id="151549"/>
    <lineage>
        <taxon>Eukaryota</taxon>
        <taxon>Metazoa</taxon>
        <taxon>Ecdysozoa</taxon>
        <taxon>Arthropoda</taxon>
        <taxon>Hexapoda</taxon>
        <taxon>Insecta</taxon>
        <taxon>Pterygota</taxon>
        <taxon>Neoptera</taxon>
        <taxon>Endopterygota</taxon>
        <taxon>Lepidoptera</taxon>
        <taxon>Glossata</taxon>
        <taxon>Ditrysia</taxon>
        <taxon>Tineoidea</taxon>
        <taxon>Psychidae</taxon>
        <taxon>Oiketicinae</taxon>
        <taxon>Eumeta</taxon>
    </lineage>
</organism>
<dbReference type="EMBL" id="BGZK01002873">
    <property type="protein sequence ID" value="GBP97120.1"/>
    <property type="molecule type" value="Genomic_DNA"/>
</dbReference>
<evidence type="ECO:0000313" key="4">
    <source>
        <dbReference type="Proteomes" id="UP000299102"/>
    </source>
</evidence>
<evidence type="ECO:0000256" key="2">
    <source>
        <dbReference type="SAM" id="SignalP"/>
    </source>
</evidence>
<evidence type="ECO:0000313" key="3">
    <source>
        <dbReference type="EMBL" id="GBP97120.1"/>
    </source>
</evidence>
<evidence type="ECO:0000256" key="1">
    <source>
        <dbReference type="SAM" id="MobiDB-lite"/>
    </source>
</evidence>
<feature type="chain" id="PRO_5020036301" evidence="2">
    <location>
        <begin position="18"/>
        <end position="121"/>
    </location>
</feature>
<feature type="signal peptide" evidence="2">
    <location>
        <begin position="1"/>
        <end position="17"/>
    </location>
</feature>
<reference evidence="3 4" key="1">
    <citation type="journal article" date="2019" name="Commun. Biol.">
        <title>The bagworm genome reveals a unique fibroin gene that provides high tensile strength.</title>
        <authorList>
            <person name="Kono N."/>
            <person name="Nakamura H."/>
            <person name="Ohtoshi R."/>
            <person name="Tomita M."/>
            <person name="Numata K."/>
            <person name="Arakawa K."/>
        </authorList>
    </citation>
    <scope>NUCLEOTIDE SEQUENCE [LARGE SCALE GENOMIC DNA]</scope>
</reference>
<proteinExistence type="predicted"/>
<keyword evidence="2" id="KW-0732">Signal</keyword>
<name>A0A4C2AAH8_EUMVA</name>
<accession>A0A4C2AAH8</accession>
<keyword evidence="4" id="KW-1185">Reference proteome</keyword>
<dbReference type="Proteomes" id="UP000299102">
    <property type="component" value="Unassembled WGS sequence"/>
</dbReference>
<comment type="caution">
    <text evidence="3">The sequence shown here is derived from an EMBL/GenBank/DDBJ whole genome shotgun (WGS) entry which is preliminary data.</text>
</comment>
<feature type="region of interest" description="Disordered" evidence="1">
    <location>
        <begin position="99"/>
        <end position="121"/>
    </location>
</feature>
<gene>
    <name evidence="3" type="ORF">EVAR_68315_1</name>
</gene>
<sequence length="121" mass="13482">MCVSFLILCCAVVVTSGANRKHAFNFRDKQMSTTTEVYLGGKVINMPILKCADNMLRDKLESRAAPQRSACEACNKDMSLYDFYFRNALNTCAVQYYGNPSEGRQRDIDIGGAHDGRAADR</sequence>
<dbReference type="AlphaFoldDB" id="A0A4C2AAH8"/>
<protein>
    <submittedName>
        <fullName evidence="3">Uncharacterized protein</fullName>
    </submittedName>
</protein>